<sequence length="327" mass="37111">MGFFKSIFKKARRRKDKDRNNRDTIVLPFQNPPPQSPPPWDQTQPSHAPRSDTSFPPPTQLHSWQLHTVPEESRSNYSSPVPDPPAHPAHVRPPSNTSQQHGGSKSRVESHLTIDADARPPTWFFQRPVWPHPQRRPREKSVATHITLPRQSRAPTWFFQRPVWPMPKSEKHHDVVEAEDQPSWVHHRPVWPEPQSSRPKESVVVQRPPSNEEPRRVSREQSSRHPAKGLILAGRTDRMLAGVSEVMQLLPESVKSRGSAKRRVGRLSVATLMNQCSSKASHLTTTHRARDHGKCPRMYPIGNTFNLLPLPIPGRMEGAVPALVSSS</sequence>
<accession>A0A067N1A4</accession>
<gene>
    <name evidence="2" type="ORF">BOTBODRAFT_213241</name>
</gene>
<name>A0A067N1A4_BOTB1</name>
<organism evidence="2 3">
    <name type="scientific">Botryobasidium botryosum (strain FD-172 SS1)</name>
    <dbReference type="NCBI Taxonomy" id="930990"/>
    <lineage>
        <taxon>Eukaryota</taxon>
        <taxon>Fungi</taxon>
        <taxon>Dikarya</taxon>
        <taxon>Basidiomycota</taxon>
        <taxon>Agaricomycotina</taxon>
        <taxon>Agaricomycetes</taxon>
        <taxon>Cantharellales</taxon>
        <taxon>Botryobasidiaceae</taxon>
        <taxon>Botryobasidium</taxon>
    </lineage>
</organism>
<evidence type="ECO:0000313" key="2">
    <source>
        <dbReference type="EMBL" id="KDQ21778.1"/>
    </source>
</evidence>
<dbReference type="InParanoid" id="A0A067N1A4"/>
<evidence type="ECO:0000313" key="3">
    <source>
        <dbReference type="Proteomes" id="UP000027195"/>
    </source>
</evidence>
<evidence type="ECO:0000256" key="1">
    <source>
        <dbReference type="SAM" id="MobiDB-lite"/>
    </source>
</evidence>
<dbReference type="Proteomes" id="UP000027195">
    <property type="component" value="Unassembled WGS sequence"/>
</dbReference>
<feature type="compositionally biased region" description="Basic and acidic residues" evidence="1">
    <location>
        <begin position="210"/>
        <end position="223"/>
    </location>
</feature>
<feature type="region of interest" description="Disordered" evidence="1">
    <location>
        <begin position="170"/>
        <end position="227"/>
    </location>
</feature>
<reference evidence="3" key="1">
    <citation type="journal article" date="2014" name="Proc. Natl. Acad. Sci. U.S.A.">
        <title>Extensive sampling of basidiomycete genomes demonstrates inadequacy of the white-rot/brown-rot paradigm for wood decay fungi.</title>
        <authorList>
            <person name="Riley R."/>
            <person name="Salamov A.A."/>
            <person name="Brown D.W."/>
            <person name="Nagy L.G."/>
            <person name="Floudas D."/>
            <person name="Held B.W."/>
            <person name="Levasseur A."/>
            <person name="Lombard V."/>
            <person name="Morin E."/>
            <person name="Otillar R."/>
            <person name="Lindquist E.A."/>
            <person name="Sun H."/>
            <person name="LaButti K.M."/>
            <person name="Schmutz J."/>
            <person name="Jabbour D."/>
            <person name="Luo H."/>
            <person name="Baker S.E."/>
            <person name="Pisabarro A.G."/>
            <person name="Walton J.D."/>
            <person name="Blanchette R.A."/>
            <person name="Henrissat B."/>
            <person name="Martin F."/>
            <person name="Cullen D."/>
            <person name="Hibbett D.S."/>
            <person name="Grigoriev I.V."/>
        </authorList>
    </citation>
    <scope>NUCLEOTIDE SEQUENCE [LARGE SCALE GENOMIC DNA]</scope>
    <source>
        <strain evidence="3">FD-172 SS1</strain>
    </source>
</reference>
<dbReference type="EMBL" id="KL198016">
    <property type="protein sequence ID" value="KDQ21778.1"/>
    <property type="molecule type" value="Genomic_DNA"/>
</dbReference>
<dbReference type="HOGENOM" id="CLU_849895_0_0_1"/>
<feature type="region of interest" description="Disordered" evidence="1">
    <location>
        <begin position="1"/>
        <end position="119"/>
    </location>
</feature>
<feature type="compositionally biased region" description="Pro residues" evidence="1">
    <location>
        <begin position="30"/>
        <end position="40"/>
    </location>
</feature>
<feature type="compositionally biased region" description="Basic residues" evidence="1">
    <location>
        <begin position="7"/>
        <end position="16"/>
    </location>
</feature>
<keyword evidence="3" id="KW-1185">Reference proteome</keyword>
<proteinExistence type="predicted"/>
<protein>
    <submittedName>
        <fullName evidence="2">Uncharacterized protein</fullName>
    </submittedName>
</protein>
<dbReference type="AlphaFoldDB" id="A0A067N1A4"/>
<feature type="compositionally biased region" description="Basic and acidic residues" evidence="1">
    <location>
        <begin position="106"/>
        <end position="118"/>
    </location>
</feature>